<comment type="similarity">
    <text evidence="1">Belongs to the thiolase-like superfamily. Thiolase family.</text>
</comment>
<evidence type="ECO:0000256" key="3">
    <source>
        <dbReference type="ARBA" id="ARBA00023315"/>
    </source>
</evidence>
<reference evidence="5 6" key="1">
    <citation type="submission" date="2018-05" db="EMBL/GenBank/DDBJ databases">
        <title>Rhodoferax soyangensis sp.nov., isolated from an oligotrophic freshwater lake.</title>
        <authorList>
            <person name="Park M."/>
        </authorList>
    </citation>
    <scope>NUCLEOTIDE SEQUENCE [LARGE SCALE GENOMIC DNA]</scope>
    <source>
        <strain evidence="5 6">IMCC26218</strain>
    </source>
</reference>
<dbReference type="EMBL" id="QFZK01000030">
    <property type="protein sequence ID" value="RFO94804.1"/>
    <property type="molecule type" value="Genomic_DNA"/>
</dbReference>
<evidence type="ECO:0000313" key="5">
    <source>
        <dbReference type="EMBL" id="RFO94804.1"/>
    </source>
</evidence>
<name>A0A3E1R648_9BURK</name>
<dbReference type="Proteomes" id="UP000260665">
    <property type="component" value="Unassembled WGS sequence"/>
</dbReference>
<dbReference type="Gene3D" id="3.40.47.10">
    <property type="match status" value="2"/>
</dbReference>
<evidence type="ECO:0000256" key="2">
    <source>
        <dbReference type="ARBA" id="ARBA00022679"/>
    </source>
</evidence>
<dbReference type="PANTHER" id="PTHR18919">
    <property type="entry name" value="ACETYL-COA C-ACYLTRANSFERASE"/>
    <property type="match status" value="1"/>
</dbReference>
<dbReference type="GO" id="GO:0016747">
    <property type="term" value="F:acyltransferase activity, transferring groups other than amino-acyl groups"/>
    <property type="evidence" value="ECO:0007669"/>
    <property type="project" value="InterPro"/>
</dbReference>
<keyword evidence="3" id="KW-0012">Acyltransferase</keyword>
<dbReference type="InterPro" id="IPR020616">
    <property type="entry name" value="Thiolase_N"/>
</dbReference>
<sequence>MQSSSHIHWHIRRSLNGVSATDWGAALISKTLSRSAQNAMEAQAVIMSNAMQVGCKMNTFGQSAINADVPVVVPALTTIRVFGYGTQSVVSAARENWSGMFDCAFAVSMDNMDFALCLPPQAHCCARRGDDTHFDSTLHNDLNDALSGEHAGWNTQDLVVQCRISRAGQDSWALGSGL</sequence>
<dbReference type="RefSeq" id="WP_117180254.1">
    <property type="nucleotide sequence ID" value="NZ_QFZK01000030.1"/>
</dbReference>
<evidence type="ECO:0000259" key="4">
    <source>
        <dbReference type="Pfam" id="PF00108"/>
    </source>
</evidence>
<dbReference type="OrthoDB" id="8558405at2"/>
<protein>
    <recommendedName>
        <fullName evidence="4">Thiolase N-terminal domain-containing protein</fullName>
    </recommendedName>
</protein>
<evidence type="ECO:0000256" key="1">
    <source>
        <dbReference type="ARBA" id="ARBA00010982"/>
    </source>
</evidence>
<dbReference type="AlphaFoldDB" id="A0A3E1R648"/>
<dbReference type="SUPFAM" id="SSF53901">
    <property type="entry name" value="Thiolase-like"/>
    <property type="match status" value="1"/>
</dbReference>
<accession>A0A3E1R648</accession>
<feature type="domain" description="Thiolase N-terminal" evidence="4">
    <location>
        <begin position="13"/>
        <end position="176"/>
    </location>
</feature>
<comment type="caution">
    <text evidence="5">The sequence shown here is derived from an EMBL/GenBank/DDBJ whole genome shotgun (WGS) entry which is preliminary data.</text>
</comment>
<keyword evidence="6" id="KW-1185">Reference proteome</keyword>
<dbReference type="PANTHER" id="PTHR18919:SF107">
    <property type="entry name" value="ACETYL-COA ACETYLTRANSFERASE, CYTOSOLIC"/>
    <property type="match status" value="1"/>
</dbReference>
<keyword evidence="2" id="KW-0808">Transferase</keyword>
<proteinExistence type="inferred from homology"/>
<evidence type="ECO:0000313" key="6">
    <source>
        <dbReference type="Proteomes" id="UP000260665"/>
    </source>
</evidence>
<organism evidence="5 6">
    <name type="scientific">Rhodoferax lacus</name>
    <dbReference type="NCBI Taxonomy" id="2184758"/>
    <lineage>
        <taxon>Bacteria</taxon>
        <taxon>Pseudomonadati</taxon>
        <taxon>Pseudomonadota</taxon>
        <taxon>Betaproteobacteria</taxon>
        <taxon>Burkholderiales</taxon>
        <taxon>Comamonadaceae</taxon>
        <taxon>Rhodoferax</taxon>
    </lineage>
</organism>
<gene>
    <name evidence="5" type="ORF">DIC66_21570</name>
</gene>
<dbReference type="Pfam" id="PF00108">
    <property type="entry name" value="Thiolase_N"/>
    <property type="match status" value="1"/>
</dbReference>
<dbReference type="InterPro" id="IPR016039">
    <property type="entry name" value="Thiolase-like"/>
</dbReference>